<dbReference type="AlphaFoldDB" id="A0AAV4W4F1"/>
<accession>A0AAV4W4F1</accession>
<keyword evidence="2" id="KW-1185">Reference proteome</keyword>
<evidence type="ECO:0000313" key="1">
    <source>
        <dbReference type="EMBL" id="GIY77128.1"/>
    </source>
</evidence>
<organism evidence="1 2">
    <name type="scientific">Caerostris darwini</name>
    <dbReference type="NCBI Taxonomy" id="1538125"/>
    <lineage>
        <taxon>Eukaryota</taxon>
        <taxon>Metazoa</taxon>
        <taxon>Ecdysozoa</taxon>
        <taxon>Arthropoda</taxon>
        <taxon>Chelicerata</taxon>
        <taxon>Arachnida</taxon>
        <taxon>Araneae</taxon>
        <taxon>Araneomorphae</taxon>
        <taxon>Entelegynae</taxon>
        <taxon>Araneoidea</taxon>
        <taxon>Araneidae</taxon>
        <taxon>Caerostris</taxon>
    </lineage>
</organism>
<protein>
    <submittedName>
        <fullName evidence="1">Uncharacterized protein</fullName>
    </submittedName>
</protein>
<gene>
    <name evidence="1" type="ORF">CDAR_300021</name>
</gene>
<dbReference type="EMBL" id="BPLQ01014081">
    <property type="protein sequence ID" value="GIY77128.1"/>
    <property type="molecule type" value="Genomic_DNA"/>
</dbReference>
<comment type="caution">
    <text evidence="1">The sequence shown here is derived from an EMBL/GenBank/DDBJ whole genome shotgun (WGS) entry which is preliminary data.</text>
</comment>
<reference evidence="1 2" key="1">
    <citation type="submission" date="2021-06" db="EMBL/GenBank/DDBJ databases">
        <title>Caerostris darwini draft genome.</title>
        <authorList>
            <person name="Kono N."/>
            <person name="Arakawa K."/>
        </authorList>
    </citation>
    <scope>NUCLEOTIDE SEQUENCE [LARGE SCALE GENOMIC DNA]</scope>
</reference>
<proteinExistence type="predicted"/>
<dbReference type="Proteomes" id="UP001054837">
    <property type="component" value="Unassembled WGS sequence"/>
</dbReference>
<sequence>MESALQSKEAVVSTNFRESGSQGQIDCTRRWQCSFPLTRAGTHLIHVALWLRILLIFCPQKRRGLGTLPPTLTSSVSREIMGI</sequence>
<name>A0AAV4W4F1_9ARAC</name>
<evidence type="ECO:0000313" key="2">
    <source>
        <dbReference type="Proteomes" id="UP001054837"/>
    </source>
</evidence>